<feature type="compositionally biased region" description="Gly residues" evidence="1">
    <location>
        <begin position="136"/>
        <end position="152"/>
    </location>
</feature>
<dbReference type="OrthoDB" id="200359at2"/>
<name>A0A178IJP8_9BACT</name>
<keyword evidence="4" id="KW-1185">Reference proteome</keyword>
<dbReference type="SUPFAM" id="SSF74653">
    <property type="entry name" value="TolA/TonB C-terminal domain"/>
    <property type="match status" value="1"/>
</dbReference>
<dbReference type="Gene3D" id="3.30.1150.10">
    <property type="match status" value="1"/>
</dbReference>
<dbReference type="EMBL" id="LRRQ01000075">
    <property type="protein sequence ID" value="OAM90094.1"/>
    <property type="molecule type" value="Genomic_DNA"/>
</dbReference>
<feature type="compositionally biased region" description="Polar residues" evidence="1">
    <location>
        <begin position="122"/>
        <end position="131"/>
    </location>
</feature>
<dbReference type="Proteomes" id="UP000078486">
    <property type="component" value="Unassembled WGS sequence"/>
</dbReference>
<feature type="region of interest" description="Disordered" evidence="1">
    <location>
        <begin position="48"/>
        <end position="152"/>
    </location>
</feature>
<comment type="caution">
    <text evidence="3">The sequence shown here is derived from an EMBL/GenBank/DDBJ whole genome shotgun (WGS) entry which is preliminary data.</text>
</comment>
<evidence type="ECO:0000313" key="4">
    <source>
        <dbReference type="Proteomes" id="UP000078486"/>
    </source>
</evidence>
<proteinExistence type="predicted"/>
<evidence type="ECO:0008006" key="5">
    <source>
        <dbReference type="Google" id="ProtNLM"/>
    </source>
</evidence>
<organism evidence="3 4">
    <name type="scientific">Termitidicoccus mucosus</name>
    <dbReference type="NCBI Taxonomy" id="1184151"/>
    <lineage>
        <taxon>Bacteria</taxon>
        <taxon>Pseudomonadati</taxon>
        <taxon>Verrucomicrobiota</taxon>
        <taxon>Opitutia</taxon>
        <taxon>Opitutales</taxon>
        <taxon>Opitutaceae</taxon>
        <taxon>Termitidicoccus</taxon>
    </lineage>
</organism>
<keyword evidence="2" id="KW-1133">Transmembrane helix</keyword>
<evidence type="ECO:0000313" key="3">
    <source>
        <dbReference type="EMBL" id="OAM90094.1"/>
    </source>
</evidence>
<evidence type="ECO:0000256" key="1">
    <source>
        <dbReference type="SAM" id="MobiDB-lite"/>
    </source>
</evidence>
<accession>A0A178IJP8</accession>
<feature type="compositionally biased region" description="Pro residues" evidence="1">
    <location>
        <begin position="60"/>
        <end position="75"/>
    </location>
</feature>
<keyword evidence="2" id="KW-0812">Transmembrane</keyword>
<dbReference type="STRING" id="1184151.AW736_09960"/>
<gene>
    <name evidence="3" type="ORF">AW736_09960</name>
</gene>
<dbReference type="RefSeq" id="WP_068770124.1">
    <property type="nucleotide sequence ID" value="NZ_CP109796.1"/>
</dbReference>
<protein>
    <recommendedName>
        <fullName evidence="5">Energy transducer TonB</fullName>
    </recommendedName>
</protein>
<dbReference type="AlphaFoldDB" id="A0A178IJP8"/>
<reference evidence="3 4" key="1">
    <citation type="submission" date="2016-01" db="EMBL/GenBank/DDBJ databases">
        <title>High potential of lignocellulose degradation of a new Verrucomicrobia species.</title>
        <authorList>
            <person name="Wang Y."/>
            <person name="Shi Y."/>
            <person name="Qiu Z."/>
            <person name="Liu S."/>
            <person name="Yang H."/>
        </authorList>
    </citation>
    <scope>NUCLEOTIDE SEQUENCE [LARGE SCALE GENOMIC DNA]</scope>
    <source>
        <strain evidence="3 4">TSB47</strain>
    </source>
</reference>
<evidence type="ECO:0000256" key="2">
    <source>
        <dbReference type="SAM" id="Phobius"/>
    </source>
</evidence>
<feature type="compositionally biased region" description="Basic and acidic residues" evidence="1">
    <location>
        <begin position="76"/>
        <end position="86"/>
    </location>
</feature>
<keyword evidence="2" id="KW-0472">Membrane</keyword>
<sequence>MTPMDSIEEEDEKHFVIRHRIKLIVAAMVLAGVGAFFMAEREPRPLRRTAPAERVVAIAPPRPLPPPPPRPPEPPPRPEEKPRADEMIVQEPVETPDEPPPEAPASEPDDAPPGPVGEAMGTNIQGDGSPNSWGLSGRGGGGLIGGGGGGTGSGGSRWGWYAGHVQSRIERALQDNEKTRTAGLDVNVRLWADATGRITHAQLVGTTGDAELDRVLRRDVLTGLVMREAPPADMPQPILIRILGLRPD</sequence>
<feature type="transmembrane region" description="Helical" evidence="2">
    <location>
        <begin position="21"/>
        <end position="39"/>
    </location>
</feature>